<dbReference type="Proteomes" id="UP000297989">
    <property type="component" value="Unassembled WGS sequence"/>
</dbReference>
<sequence>MIECYNITFHTFITMISRIMLQKNTLLFAAL</sequence>
<dbReference type="EMBL" id="PYKK01000438">
    <property type="protein sequence ID" value="TGD48976.1"/>
    <property type="molecule type" value="Genomic_DNA"/>
</dbReference>
<gene>
    <name evidence="1" type="ORF">C9F10_05800</name>
</gene>
<organism evidence="1 2">
    <name type="scientific">Salmonella enterica subsp. enterica serovar Poona</name>
    <dbReference type="NCBI Taxonomy" id="436295"/>
    <lineage>
        <taxon>Bacteria</taxon>
        <taxon>Pseudomonadati</taxon>
        <taxon>Pseudomonadota</taxon>
        <taxon>Gammaproteobacteria</taxon>
        <taxon>Enterobacterales</taxon>
        <taxon>Enterobacteriaceae</taxon>
        <taxon>Salmonella</taxon>
    </lineage>
</organism>
<name>A0A659SEA1_SALET</name>
<dbReference type="AlphaFoldDB" id="A0A659SEA1"/>
<feature type="non-terminal residue" evidence="1">
    <location>
        <position position="31"/>
    </location>
</feature>
<accession>A0A659SEA1</accession>
<proteinExistence type="predicted"/>
<comment type="caution">
    <text evidence="1">The sequence shown here is derived from an EMBL/GenBank/DDBJ whole genome shotgun (WGS) entry which is preliminary data.</text>
</comment>
<evidence type="ECO:0000313" key="1">
    <source>
        <dbReference type="EMBL" id="TGD48976.1"/>
    </source>
</evidence>
<protein>
    <submittedName>
        <fullName evidence="1">Zinc ABC transporter substrate-binding protein</fullName>
    </submittedName>
</protein>
<evidence type="ECO:0000313" key="2">
    <source>
        <dbReference type="Proteomes" id="UP000297989"/>
    </source>
</evidence>
<reference evidence="1 2" key="1">
    <citation type="submission" date="2018-03" db="EMBL/GenBank/DDBJ databases">
        <title>Non-Typhoidal Salmonella genome sequencing and assembly.</title>
        <authorList>
            <person name="Matchawe C."/>
        </authorList>
    </citation>
    <scope>NUCLEOTIDE SEQUENCE [LARGE SCALE GENOMIC DNA]</scope>
    <source>
        <strain evidence="1 2">8EV</strain>
    </source>
</reference>